<comment type="caution">
    <text evidence="10">The sequence shown here is derived from an EMBL/GenBank/DDBJ whole genome shotgun (WGS) entry which is preliminary data.</text>
</comment>
<comment type="catalytic activity">
    <reaction evidence="1">
        <text>ATP + protein L-histidine = ADP + protein N-phospho-L-histidine.</text>
        <dbReference type="EC" id="2.7.13.3"/>
    </reaction>
</comment>
<dbReference type="PANTHER" id="PTHR45453">
    <property type="entry name" value="PHOSPHATE REGULON SENSOR PROTEIN PHOR"/>
    <property type="match status" value="1"/>
</dbReference>
<dbReference type="SUPFAM" id="SSF47384">
    <property type="entry name" value="Homodimeric domain of signal transducing histidine kinase"/>
    <property type="match status" value="1"/>
</dbReference>
<evidence type="ECO:0000256" key="4">
    <source>
        <dbReference type="ARBA" id="ARBA00022679"/>
    </source>
</evidence>
<dbReference type="GO" id="GO:0004721">
    <property type="term" value="F:phosphoprotein phosphatase activity"/>
    <property type="evidence" value="ECO:0007669"/>
    <property type="project" value="TreeGrafter"/>
</dbReference>
<dbReference type="AlphaFoldDB" id="A0A3D8J1Q5"/>
<accession>A0A3D8J1Q5</accession>
<dbReference type="InterPro" id="IPR036890">
    <property type="entry name" value="HATPase_C_sf"/>
</dbReference>
<feature type="transmembrane region" description="Helical" evidence="8">
    <location>
        <begin position="12"/>
        <end position="31"/>
    </location>
</feature>
<dbReference type="InterPro" id="IPR005467">
    <property type="entry name" value="His_kinase_dom"/>
</dbReference>
<keyword evidence="6" id="KW-0902">Two-component regulatory system</keyword>
<dbReference type="Gene3D" id="1.10.287.130">
    <property type="match status" value="1"/>
</dbReference>
<dbReference type="GO" id="GO:0016036">
    <property type="term" value="P:cellular response to phosphate starvation"/>
    <property type="evidence" value="ECO:0007669"/>
    <property type="project" value="TreeGrafter"/>
</dbReference>
<feature type="domain" description="Histidine kinase" evidence="9">
    <location>
        <begin position="246"/>
        <end position="451"/>
    </location>
</feature>
<organism evidence="10 11">
    <name type="scientific">Helicobacter brantae</name>
    <dbReference type="NCBI Taxonomy" id="375927"/>
    <lineage>
        <taxon>Bacteria</taxon>
        <taxon>Pseudomonadati</taxon>
        <taxon>Campylobacterota</taxon>
        <taxon>Epsilonproteobacteria</taxon>
        <taxon>Campylobacterales</taxon>
        <taxon>Helicobacteraceae</taxon>
        <taxon>Helicobacter</taxon>
    </lineage>
</organism>
<dbReference type="PROSITE" id="PS50109">
    <property type="entry name" value="HIS_KIN"/>
    <property type="match status" value="1"/>
</dbReference>
<dbReference type="Proteomes" id="UP000257045">
    <property type="component" value="Unassembled WGS sequence"/>
</dbReference>
<dbReference type="PANTHER" id="PTHR45453:SF1">
    <property type="entry name" value="PHOSPHATE REGULON SENSOR PROTEIN PHOR"/>
    <property type="match status" value="1"/>
</dbReference>
<dbReference type="FunFam" id="3.30.565.10:FF:000006">
    <property type="entry name" value="Sensor histidine kinase WalK"/>
    <property type="match status" value="1"/>
</dbReference>
<evidence type="ECO:0000256" key="1">
    <source>
        <dbReference type="ARBA" id="ARBA00000085"/>
    </source>
</evidence>
<dbReference type="CDD" id="cd00082">
    <property type="entry name" value="HisKA"/>
    <property type="match status" value="1"/>
</dbReference>
<gene>
    <name evidence="10" type="ORF">CQA58_02570</name>
</gene>
<evidence type="ECO:0000256" key="7">
    <source>
        <dbReference type="SAM" id="MobiDB-lite"/>
    </source>
</evidence>
<dbReference type="SUPFAM" id="SSF55874">
    <property type="entry name" value="ATPase domain of HSP90 chaperone/DNA topoisomerase II/histidine kinase"/>
    <property type="match status" value="1"/>
</dbReference>
<dbReference type="InterPro" id="IPR036097">
    <property type="entry name" value="HisK_dim/P_sf"/>
</dbReference>
<dbReference type="InterPro" id="IPR003594">
    <property type="entry name" value="HATPase_dom"/>
</dbReference>
<reference evidence="10 11" key="1">
    <citation type="submission" date="2018-04" db="EMBL/GenBank/DDBJ databases">
        <title>Novel Campyloabacter and Helicobacter Species and Strains.</title>
        <authorList>
            <person name="Mannion A.J."/>
            <person name="Shen Z."/>
            <person name="Fox J.G."/>
        </authorList>
    </citation>
    <scope>NUCLEOTIDE SEQUENCE [LARGE SCALE GENOMIC DNA]</scope>
    <source>
        <strain evidence="10 11">MIT 04-9366</strain>
    </source>
</reference>
<keyword evidence="8" id="KW-0812">Transmembrane</keyword>
<keyword evidence="8" id="KW-0472">Membrane</keyword>
<name>A0A3D8J1Q5_9HELI</name>
<dbReference type="RefSeq" id="WP_115569159.1">
    <property type="nucleotide sequence ID" value="NZ_NXLV01000003.1"/>
</dbReference>
<dbReference type="InterPro" id="IPR004358">
    <property type="entry name" value="Sig_transdc_His_kin-like_C"/>
</dbReference>
<dbReference type="Pfam" id="PF00512">
    <property type="entry name" value="HisKA"/>
    <property type="match status" value="1"/>
</dbReference>
<dbReference type="GO" id="GO:0005886">
    <property type="term" value="C:plasma membrane"/>
    <property type="evidence" value="ECO:0007669"/>
    <property type="project" value="TreeGrafter"/>
</dbReference>
<dbReference type="EMBL" id="NXLV01000003">
    <property type="protein sequence ID" value="RDU71447.1"/>
    <property type="molecule type" value="Genomic_DNA"/>
</dbReference>
<keyword evidence="8" id="KW-1133">Transmembrane helix</keyword>
<dbReference type="SMART" id="SM00387">
    <property type="entry name" value="HATPase_c"/>
    <property type="match status" value="1"/>
</dbReference>
<sequence length="451" mass="51592">MNETKKTTLSILSAYMISTTIFLSVIFGMWYHGELDLLKTRSFHEVKNLSKRLIHVLAKKGRYGFFVQSLEGQRAILQSISLESGYLIAAFNKKGELVYSNMKINPLSIPKENGVFIIDHHIVLSSYGKPDFLYKKNPKAQQEREARDVPPPIPEKEEDSVFGAYGKFDFSSKNTKKEQQDKAQEDFRIIIDGGDIESLLWKLRLKIWGIFGVLLVASGVVGFFLVRLALKPLNQKIEELNLFIKDTTHEINTPLSVLQMSVDRIDKSKLEEKDIKKFNSIIVASRTLESIYHSLIYTSFGRLESKVEEIELSNLIKERLNYFEMLFAQKNIAISVDLQEVSLQANAKSISLVIDNLLSNAYKYTPKNGKVEIKTYKEGESSYLSIKDNGYGIAPKDLEHIYKRFTRFDSSKGGFGLGLSIVKKICDEFKIKIECKSELKKGSEFILQWRF</sequence>
<dbReference type="InterPro" id="IPR050351">
    <property type="entry name" value="BphY/WalK/GraS-like"/>
</dbReference>
<keyword evidence="11" id="KW-1185">Reference proteome</keyword>
<evidence type="ECO:0000256" key="8">
    <source>
        <dbReference type="SAM" id="Phobius"/>
    </source>
</evidence>
<evidence type="ECO:0000256" key="5">
    <source>
        <dbReference type="ARBA" id="ARBA00022777"/>
    </source>
</evidence>
<evidence type="ECO:0000256" key="2">
    <source>
        <dbReference type="ARBA" id="ARBA00012438"/>
    </source>
</evidence>
<evidence type="ECO:0000259" key="9">
    <source>
        <dbReference type="PROSITE" id="PS50109"/>
    </source>
</evidence>
<dbReference type="EC" id="2.7.13.3" evidence="2"/>
<keyword evidence="5" id="KW-0418">Kinase</keyword>
<dbReference type="GO" id="GO:0000155">
    <property type="term" value="F:phosphorelay sensor kinase activity"/>
    <property type="evidence" value="ECO:0007669"/>
    <property type="project" value="InterPro"/>
</dbReference>
<feature type="region of interest" description="Disordered" evidence="7">
    <location>
        <begin position="138"/>
        <end position="159"/>
    </location>
</feature>
<evidence type="ECO:0000256" key="6">
    <source>
        <dbReference type="ARBA" id="ARBA00023012"/>
    </source>
</evidence>
<proteinExistence type="predicted"/>
<keyword evidence="3" id="KW-0597">Phosphoprotein</keyword>
<dbReference type="OrthoDB" id="9761634at2"/>
<keyword evidence="4" id="KW-0808">Transferase</keyword>
<feature type="transmembrane region" description="Helical" evidence="8">
    <location>
        <begin position="207"/>
        <end position="230"/>
    </location>
</feature>
<dbReference type="Pfam" id="PF02518">
    <property type="entry name" value="HATPase_c"/>
    <property type="match status" value="1"/>
</dbReference>
<evidence type="ECO:0000256" key="3">
    <source>
        <dbReference type="ARBA" id="ARBA00022553"/>
    </source>
</evidence>
<dbReference type="InterPro" id="IPR003661">
    <property type="entry name" value="HisK_dim/P_dom"/>
</dbReference>
<protein>
    <recommendedName>
        <fullName evidence="2">histidine kinase</fullName>
        <ecNumber evidence="2">2.7.13.3</ecNumber>
    </recommendedName>
</protein>
<dbReference type="Gene3D" id="3.30.565.10">
    <property type="entry name" value="Histidine kinase-like ATPase, C-terminal domain"/>
    <property type="match status" value="1"/>
</dbReference>
<evidence type="ECO:0000313" key="11">
    <source>
        <dbReference type="Proteomes" id="UP000257045"/>
    </source>
</evidence>
<dbReference type="SMART" id="SM00388">
    <property type="entry name" value="HisKA"/>
    <property type="match status" value="1"/>
</dbReference>
<evidence type="ECO:0000313" key="10">
    <source>
        <dbReference type="EMBL" id="RDU71447.1"/>
    </source>
</evidence>
<dbReference type="PRINTS" id="PR00344">
    <property type="entry name" value="BCTRLSENSOR"/>
</dbReference>